<feature type="region of interest" description="Disordered" evidence="1">
    <location>
        <begin position="110"/>
        <end position="133"/>
    </location>
</feature>
<evidence type="ECO:0000313" key="2">
    <source>
        <dbReference type="EMBL" id="MBE3637475.1"/>
    </source>
</evidence>
<reference evidence="2" key="1">
    <citation type="submission" date="2020-09" db="EMBL/GenBank/DDBJ databases">
        <title>A novel bacterium of genus Mangrovicoccus, isolated from South China Sea.</title>
        <authorList>
            <person name="Huang H."/>
            <person name="Mo K."/>
            <person name="Hu Y."/>
        </authorList>
    </citation>
    <scope>NUCLEOTIDE SEQUENCE</scope>
    <source>
        <strain evidence="2">HB182678</strain>
    </source>
</reference>
<accession>A0A8J6Z6R2</accession>
<dbReference type="AlphaFoldDB" id="A0A8J6Z6R2"/>
<gene>
    <name evidence="2" type="ORF">ICN82_04565</name>
</gene>
<comment type="caution">
    <text evidence="2">The sequence shown here is derived from an EMBL/GenBank/DDBJ whole genome shotgun (WGS) entry which is preliminary data.</text>
</comment>
<evidence type="ECO:0000313" key="3">
    <source>
        <dbReference type="Proteomes" id="UP000609121"/>
    </source>
</evidence>
<feature type="compositionally biased region" description="Low complexity" evidence="1">
    <location>
        <begin position="110"/>
        <end position="120"/>
    </location>
</feature>
<evidence type="ECO:0000256" key="1">
    <source>
        <dbReference type="SAM" id="MobiDB-lite"/>
    </source>
</evidence>
<dbReference type="EMBL" id="JACVXA010000009">
    <property type="protein sequence ID" value="MBE3637475.1"/>
    <property type="molecule type" value="Genomic_DNA"/>
</dbReference>
<protein>
    <submittedName>
        <fullName evidence="2">Uncharacterized protein</fullName>
    </submittedName>
</protein>
<keyword evidence="3" id="KW-1185">Reference proteome</keyword>
<dbReference type="Proteomes" id="UP000609121">
    <property type="component" value="Unassembled WGS sequence"/>
</dbReference>
<name>A0A8J6Z6R2_9RHOB</name>
<sequence>MSKVRLLALAGMDARQIGAELGISAPTVRKHYFPKGPVKKAAQQFLVEQRARMMMFLDEAAAEGNVAAQKEMLRLIDALEPGLAGEALPGTASAPREIGKKAARQIAAEAHAAAGGKYAPPAQPKLVVSNRDE</sequence>
<proteinExistence type="predicted"/>
<dbReference type="RefSeq" id="WP_193180122.1">
    <property type="nucleotide sequence ID" value="NZ_JACVXA010000009.1"/>
</dbReference>
<organism evidence="2 3">
    <name type="scientific">Mangrovicoccus algicola</name>
    <dbReference type="NCBI Taxonomy" id="2771008"/>
    <lineage>
        <taxon>Bacteria</taxon>
        <taxon>Pseudomonadati</taxon>
        <taxon>Pseudomonadota</taxon>
        <taxon>Alphaproteobacteria</taxon>
        <taxon>Rhodobacterales</taxon>
        <taxon>Paracoccaceae</taxon>
        <taxon>Mangrovicoccus</taxon>
    </lineage>
</organism>